<dbReference type="OrthoDB" id="415411at2759"/>
<accession>A0A109UZ69</accession>
<dbReference type="PANTHER" id="PTHR10151:SF120">
    <property type="entry name" value="BIS(5'-ADENOSYL)-TRIPHOSPHATASE"/>
    <property type="match status" value="1"/>
</dbReference>
<dbReference type="PANTHER" id="PTHR10151">
    <property type="entry name" value="ECTONUCLEOTIDE PYROPHOSPHATASE/PHOSPHODIESTERASE"/>
    <property type="match status" value="1"/>
</dbReference>
<dbReference type="CDD" id="cd16018">
    <property type="entry name" value="Enpp"/>
    <property type="match status" value="1"/>
</dbReference>
<dbReference type="SUPFAM" id="SSF53649">
    <property type="entry name" value="Alkaline phosphatase-like"/>
    <property type="match status" value="1"/>
</dbReference>
<gene>
    <name evidence="2" type="ORF">AW171_hschr42524</name>
</gene>
<proteinExistence type="predicted"/>
<dbReference type="Gene3D" id="3.40.720.10">
    <property type="entry name" value="Alkaline Phosphatase, subunit A"/>
    <property type="match status" value="1"/>
</dbReference>
<dbReference type="Pfam" id="PF01663">
    <property type="entry name" value="Phosphodiest"/>
    <property type="match status" value="1"/>
</dbReference>
<dbReference type="GO" id="GO:0047429">
    <property type="term" value="F:nucleoside triphosphate diphosphatase activity"/>
    <property type="evidence" value="ECO:0007669"/>
    <property type="project" value="TreeGrafter"/>
</dbReference>
<sequence length="598" mass="68582">MMSSTFIFRTGNRFRKLESPSFVKVSKKVYDHNYSGTPIINLQILLRNIYNGDTLKAFGRSKVAVASILMRALSVKSVINASSVILYHVALLFVFTTFSAVSAHPISSATQEVAGSEPPLTILISYDGFHPSYVNSKSTPFMHSLLVGYHNESGVMTAPYMRPSFPSETFPQHWTLVTGRRPGSHGLVANRFYDVDLKKTFTYTKSPQDPRFWMGADPIWYVAQKDLRKSNYKVGVHFWPGSEAVYDEPYQEKEFRVPYIFDKFDQFESMEQKLGRLFELVDMPPQEKPNMILTYAPEVDSVAHDYGNSWDLPLLHDALTKVDDFLKNVMQGLHDRGIAGNTNVIVVSDHGMARLSKEKNIYYLKDYLSEEEYNRISHISGAVNTAIHIKNEDHDVRNLIDFYFLLKEKFADLPFDVYLREEIPLRYEYQGKHNSRIAPLWIMARPNNYLDVSNKKPATPEKGEMGSHGYDNRHVDMRAHFIGIGPYFGTDNKTRYLAPFDNIEVFQLLCDMIRIPERRPSDATWSWPFSGMSEAEWDSISLPSGWCEYNPYLEKRYNGSTFNLLWNCAKPNDDAFNVISAPDSNIPRREGVLSALNM</sequence>
<keyword evidence="1" id="KW-0812">Transmembrane</keyword>
<dbReference type="GeneID" id="28723877"/>
<name>A0A109UZ69_9SACH</name>
<dbReference type="GO" id="GO:0009141">
    <property type="term" value="P:nucleoside triphosphate metabolic process"/>
    <property type="evidence" value="ECO:0007669"/>
    <property type="project" value="TreeGrafter"/>
</dbReference>
<dbReference type="Gene3D" id="3.30.1360.180">
    <property type="match status" value="1"/>
</dbReference>
<keyword evidence="1" id="KW-0472">Membrane</keyword>
<keyword evidence="3" id="KW-1185">Reference proteome</keyword>
<keyword evidence="1" id="KW-1133">Transmembrane helix</keyword>
<reference evidence="2 3" key="1">
    <citation type="submission" date="2016-01" db="EMBL/GenBank/DDBJ databases">
        <title>Genome sequence of the yeast Holleya sinecauda.</title>
        <authorList>
            <person name="Dietrich F.S."/>
        </authorList>
    </citation>
    <scope>NUCLEOTIDE SEQUENCE [LARGE SCALE GENOMIC DNA]</scope>
    <source>
        <strain evidence="2 3">ATCC 58844</strain>
    </source>
</reference>
<evidence type="ECO:0000256" key="1">
    <source>
        <dbReference type="SAM" id="Phobius"/>
    </source>
</evidence>
<dbReference type="AlphaFoldDB" id="A0A109UZ69"/>
<dbReference type="STRING" id="45286.A0A109UZ69"/>
<dbReference type="Proteomes" id="UP000243052">
    <property type="component" value="Chromosome iv"/>
</dbReference>
<evidence type="ECO:0000313" key="2">
    <source>
        <dbReference type="EMBL" id="AMD20623.1"/>
    </source>
</evidence>
<dbReference type="InterPro" id="IPR017850">
    <property type="entry name" value="Alkaline_phosphatase_core_sf"/>
</dbReference>
<dbReference type="RefSeq" id="XP_017987619.1">
    <property type="nucleotide sequence ID" value="XM_018131803.1"/>
</dbReference>
<protein>
    <submittedName>
        <fullName evidence="2">HDL121Cp</fullName>
    </submittedName>
</protein>
<dbReference type="EMBL" id="CP014244">
    <property type="protein sequence ID" value="AMD20623.1"/>
    <property type="molecule type" value="Genomic_DNA"/>
</dbReference>
<evidence type="ECO:0000313" key="3">
    <source>
        <dbReference type="Proteomes" id="UP000243052"/>
    </source>
</evidence>
<dbReference type="GO" id="GO:0017111">
    <property type="term" value="F:ribonucleoside triphosphate phosphatase activity"/>
    <property type="evidence" value="ECO:0007669"/>
    <property type="project" value="TreeGrafter"/>
</dbReference>
<dbReference type="InterPro" id="IPR002591">
    <property type="entry name" value="Phosphodiest/P_Trfase"/>
</dbReference>
<organism evidence="2 3">
    <name type="scientific">Eremothecium sinecaudum</name>
    <dbReference type="NCBI Taxonomy" id="45286"/>
    <lineage>
        <taxon>Eukaryota</taxon>
        <taxon>Fungi</taxon>
        <taxon>Dikarya</taxon>
        <taxon>Ascomycota</taxon>
        <taxon>Saccharomycotina</taxon>
        <taxon>Saccharomycetes</taxon>
        <taxon>Saccharomycetales</taxon>
        <taxon>Saccharomycetaceae</taxon>
        <taxon>Eremothecium</taxon>
    </lineage>
</organism>
<feature type="transmembrane region" description="Helical" evidence="1">
    <location>
        <begin position="78"/>
        <end position="101"/>
    </location>
</feature>